<feature type="compositionally biased region" description="Acidic residues" evidence="1">
    <location>
        <begin position="440"/>
        <end position="476"/>
    </location>
</feature>
<feature type="compositionally biased region" description="Gly residues" evidence="1">
    <location>
        <begin position="15"/>
        <end position="24"/>
    </location>
</feature>
<dbReference type="EMBL" id="CP059249">
    <property type="protein sequence ID" value="QLL32882.1"/>
    <property type="molecule type" value="Genomic_DNA"/>
</dbReference>
<dbReference type="AlphaFoldDB" id="A0A7G3ZH96"/>
<feature type="region of interest" description="Disordered" evidence="1">
    <location>
        <begin position="386"/>
        <end position="557"/>
    </location>
</feature>
<sequence>MSDLNHALTAEPTTGIGGVDSGNRIGAGGVVSTAGDRGTGLIHDDSKVVPGTAMPPRFAVDDSGRGALGIPAAATPGDSLALGLDLSLVPESLGKTSITNGNEANRNTAMANSGGSSTIPTPIAMSNGATVSVEGSNAGTNKASTMSGLRSSMHSSHSSPIMSSDMSANTLRMFQRMDEISARLIAMEEVFQKLCKSVDEQNATIKDLKHENAQMSKELSGQISALSMQQEQKNETGLQDTFVTDLLNSITNVSSAYLRRMRPPNRNKISQSSVRPVSSMNDVSTLNHNLNGVEFAESNGLHGDASQFRNFNDRQTGHATFTLNPNGIKRRKKNTASGENLMSSGLNSSNVASGMQSYKDLTSLNAFGTISLPNLTLDHTGMTPLLKGGNNPLSSTRLQDQLHNPSQGQPGGIPLQANHITDPLKGQPTIDDGENRRTQDEDDDGYQEDDDDDNDSDGSDDDEGDEGDEEDEDDVADAGRTDARRQGASTQPNYETATVLTDNKGHHWDSTAFSNKHLSSKNERVPAKDGESDLSCRGNKPRKDDSKRNDASDVHDEDYTLLKAPSNVQTIWEEYTVGIGGNPPIKKLEEQFGNKWRLNRNRKTFARRKRLYKFILNGISKGKTAEEMIKILEERRLYKDENGEVKRRTIGWLQQSLTGI</sequence>
<feature type="region of interest" description="Disordered" evidence="1">
    <location>
        <begin position="1"/>
        <end position="24"/>
    </location>
</feature>
<feature type="region of interest" description="Disordered" evidence="1">
    <location>
        <begin position="317"/>
        <end position="342"/>
    </location>
</feature>
<feature type="region of interest" description="Disordered" evidence="1">
    <location>
        <begin position="140"/>
        <end position="162"/>
    </location>
</feature>
<evidence type="ECO:0000256" key="1">
    <source>
        <dbReference type="SAM" id="MobiDB-lite"/>
    </source>
</evidence>
<feature type="compositionally biased region" description="Polar residues" evidence="1">
    <location>
        <begin position="391"/>
        <end position="408"/>
    </location>
</feature>
<dbReference type="GO" id="GO:0000978">
    <property type="term" value="F:RNA polymerase II cis-regulatory region sequence-specific DNA binding"/>
    <property type="evidence" value="ECO:0007669"/>
    <property type="project" value="TreeGrafter"/>
</dbReference>
<gene>
    <name evidence="3" type="ORF">HG536_0D04040</name>
</gene>
<dbReference type="InterPro" id="IPR052146">
    <property type="entry name" value="HOT1"/>
</dbReference>
<evidence type="ECO:0000259" key="2">
    <source>
        <dbReference type="Pfam" id="PF12550"/>
    </source>
</evidence>
<feature type="region of interest" description="Disordered" evidence="1">
    <location>
        <begin position="97"/>
        <end position="118"/>
    </location>
</feature>
<keyword evidence="4" id="KW-1185">Reference proteome</keyword>
<name>A0A7G3ZH96_9SACH</name>
<feature type="compositionally biased region" description="Low complexity" evidence="1">
    <location>
        <begin position="144"/>
        <end position="162"/>
    </location>
</feature>
<dbReference type="OrthoDB" id="428577at2759"/>
<dbReference type="RefSeq" id="XP_037139556.1">
    <property type="nucleotide sequence ID" value="XM_037283660.1"/>
</dbReference>
<organism evidence="3 4">
    <name type="scientific">Torulaspora globosa</name>
    <dbReference type="NCBI Taxonomy" id="48254"/>
    <lineage>
        <taxon>Eukaryota</taxon>
        <taxon>Fungi</taxon>
        <taxon>Dikarya</taxon>
        <taxon>Ascomycota</taxon>
        <taxon>Saccharomycotina</taxon>
        <taxon>Saccharomycetes</taxon>
        <taxon>Saccharomycetales</taxon>
        <taxon>Saccharomycetaceae</taxon>
        <taxon>Torulaspora</taxon>
    </lineage>
</organism>
<dbReference type="InterPro" id="IPR022210">
    <property type="entry name" value="TF_GCR1-like"/>
</dbReference>
<feature type="compositionally biased region" description="Basic and acidic residues" evidence="1">
    <location>
        <begin position="520"/>
        <end position="531"/>
    </location>
</feature>
<evidence type="ECO:0000313" key="3">
    <source>
        <dbReference type="EMBL" id="QLL32882.1"/>
    </source>
</evidence>
<dbReference type="Proteomes" id="UP000515788">
    <property type="component" value="Chromosome 4"/>
</dbReference>
<proteinExistence type="predicted"/>
<dbReference type="PANTHER" id="PTHR37784">
    <property type="entry name" value="PROTEIN MSN1"/>
    <property type="match status" value="1"/>
</dbReference>
<dbReference type="GeneID" id="59326049"/>
<feature type="compositionally biased region" description="Basic and acidic residues" evidence="1">
    <location>
        <begin position="541"/>
        <end position="557"/>
    </location>
</feature>
<dbReference type="GO" id="GO:0060963">
    <property type="term" value="P:positive regulation of ribosomal protein gene transcription by RNA polymerase II"/>
    <property type="evidence" value="ECO:0007669"/>
    <property type="project" value="TreeGrafter"/>
</dbReference>
<reference evidence="3 4" key="1">
    <citation type="submission" date="2020-06" db="EMBL/GenBank/DDBJ databases">
        <title>The yeast mating-type switching endonuclease HO is a domesticated member of an unorthodox homing genetic element family.</title>
        <authorList>
            <person name="Coughlan A.Y."/>
            <person name="Lombardi L."/>
            <person name="Braun-Galleani S."/>
            <person name="Martos A.R."/>
            <person name="Galeote V."/>
            <person name="Bigey F."/>
            <person name="Dequin S."/>
            <person name="Byrne K.P."/>
            <person name="Wolfe K.H."/>
        </authorList>
    </citation>
    <scope>NUCLEOTIDE SEQUENCE [LARGE SCALE GENOMIC DNA]</scope>
    <source>
        <strain evidence="3 4">CBS764</strain>
    </source>
</reference>
<dbReference type="PANTHER" id="PTHR37784:SF2">
    <property type="entry name" value="HIGH-OSMOLARITY-INDUCED TRANSCRIPTION PROTEIN 1"/>
    <property type="match status" value="1"/>
</dbReference>
<dbReference type="Pfam" id="PF12550">
    <property type="entry name" value="GCR1_C"/>
    <property type="match status" value="1"/>
</dbReference>
<feature type="compositionally biased region" description="Polar residues" evidence="1">
    <location>
        <begin position="487"/>
        <end position="501"/>
    </location>
</feature>
<dbReference type="GO" id="GO:0000981">
    <property type="term" value="F:DNA-binding transcription factor activity, RNA polymerase II-specific"/>
    <property type="evidence" value="ECO:0007669"/>
    <property type="project" value="TreeGrafter"/>
</dbReference>
<feature type="domain" description="Transcription activator GCR1-like" evidence="2">
    <location>
        <begin position="559"/>
        <end position="636"/>
    </location>
</feature>
<protein>
    <recommendedName>
        <fullName evidence="2">Transcription activator GCR1-like domain-containing protein</fullName>
    </recommendedName>
</protein>
<dbReference type="KEGG" id="tgb:HG536_0D04040"/>
<accession>A0A7G3ZH96</accession>
<evidence type="ECO:0000313" key="4">
    <source>
        <dbReference type="Proteomes" id="UP000515788"/>
    </source>
</evidence>